<dbReference type="GO" id="GO:0005509">
    <property type="term" value="F:calcium ion binding"/>
    <property type="evidence" value="ECO:0007669"/>
    <property type="project" value="InterPro"/>
</dbReference>
<accession>A0A9D3Z4I8</accession>
<dbReference type="GO" id="GO:0016460">
    <property type="term" value="C:myosin II complex"/>
    <property type="evidence" value="ECO:0007669"/>
    <property type="project" value="TreeGrafter"/>
</dbReference>
<dbReference type="InterPro" id="IPR018247">
    <property type="entry name" value="EF_Hand_1_Ca_BS"/>
</dbReference>
<gene>
    <name evidence="4" type="ORF">DPMN_071384</name>
</gene>
<protein>
    <recommendedName>
        <fullName evidence="3">EF-hand domain-containing protein</fullName>
    </recommendedName>
</protein>
<evidence type="ECO:0000313" key="4">
    <source>
        <dbReference type="EMBL" id="KAH3711712.1"/>
    </source>
</evidence>
<keyword evidence="1" id="KW-0677">Repeat</keyword>
<dbReference type="InterPro" id="IPR011992">
    <property type="entry name" value="EF-hand-dom_pair"/>
</dbReference>
<dbReference type="InterPro" id="IPR050230">
    <property type="entry name" value="CALM/Myosin/TropC-like"/>
</dbReference>
<comment type="caution">
    <text evidence="4">The sequence shown here is derived from an EMBL/GenBank/DDBJ whole genome shotgun (WGS) entry which is preliminary data.</text>
</comment>
<dbReference type="SMART" id="SM00054">
    <property type="entry name" value="EFh"/>
    <property type="match status" value="3"/>
</dbReference>
<evidence type="ECO:0000313" key="5">
    <source>
        <dbReference type="Proteomes" id="UP000828390"/>
    </source>
</evidence>
<evidence type="ECO:0000256" key="1">
    <source>
        <dbReference type="ARBA" id="ARBA00022737"/>
    </source>
</evidence>
<dbReference type="OrthoDB" id="343296at2759"/>
<name>A0A9D3Z4I8_DREPO</name>
<dbReference type="SUPFAM" id="SSF47473">
    <property type="entry name" value="EF-hand"/>
    <property type="match status" value="1"/>
</dbReference>
<dbReference type="PANTHER" id="PTHR23048">
    <property type="entry name" value="MYOSIN LIGHT CHAIN 1, 3"/>
    <property type="match status" value="1"/>
</dbReference>
<dbReference type="EMBL" id="JAIWYP010000014">
    <property type="protein sequence ID" value="KAH3711712.1"/>
    <property type="molecule type" value="Genomic_DNA"/>
</dbReference>
<dbReference type="PROSITE" id="PS50222">
    <property type="entry name" value="EF_HAND_2"/>
    <property type="match status" value="3"/>
</dbReference>
<feature type="domain" description="EF-hand" evidence="3">
    <location>
        <begin position="80"/>
        <end position="115"/>
    </location>
</feature>
<dbReference type="AlphaFoldDB" id="A0A9D3Z4I8"/>
<organism evidence="4 5">
    <name type="scientific">Dreissena polymorpha</name>
    <name type="common">Zebra mussel</name>
    <name type="synonym">Mytilus polymorpha</name>
    <dbReference type="NCBI Taxonomy" id="45954"/>
    <lineage>
        <taxon>Eukaryota</taxon>
        <taxon>Metazoa</taxon>
        <taxon>Spiralia</taxon>
        <taxon>Lophotrochozoa</taxon>
        <taxon>Mollusca</taxon>
        <taxon>Bivalvia</taxon>
        <taxon>Autobranchia</taxon>
        <taxon>Heteroconchia</taxon>
        <taxon>Euheterodonta</taxon>
        <taxon>Imparidentia</taxon>
        <taxon>Neoheterodontei</taxon>
        <taxon>Myida</taxon>
        <taxon>Dreissenoidea</taxon>
        <taxon>Dreissenidae</taxon>
        <taxon>Dreissena</taxon>
    </lineage>
</organism>
<dbReference type="Gene3D" id="1.10.238.10">
    <property type="entry name" value="EF-hand"/>
    <property type="match status" value="2"/>
</dbReference>
<dbReference type="Proteomes" id="UP000828390">
    <property type="component" value="Unassembled WGS sequence"/>
</dbReference>
<feature type="domain" description="EF-hand" evidence="3">
    <location>
        <begin position="49"/>
        <end position="74"/>
    </location>
</feature>
<proteinExistence type="predicted"/>
<keyword evidence="2" id="KW-0106">Calcium</keyword>
<keyword evidence="5" id="KW-1185">Reference proteome</keyword>
<sequence length="146" mass="16302">MTAEQKAEWGEDFNAIKDVDGFIRIQDLIVLFQQKGSNPTPSDEEDFRKMVDKDEDGKINLEEYMMLRQGALDMRFTQVDPTNDLIDALKEFDTNGDGTISKDELRGLLSGYDDKELEDLISAADQNGDGKLSISELAALMTAMNG</sequence>
<dbReference type="Pfam" id="PF13202">
    <property type="entry name" value="EF-hand_5"/>
    <property type="match status" value="1"/>
</dbReference>
<reference evidence="4" key="2">
    <citation type="submission" date="2020-11" db="EMBL/GenBank/DDBJ databases">
        <authorList>
            <person name="McCartney M.A."/>
            <person name="Auch B."/>
            <person name="Kono T."/>
            <person name="Mallez S."/>
            <person name="Becker A."/>
            <person name="Gohl D.M."/>
            <person name="Silverstein K.A.T."/>
            <person name="Koren S."/>
            <person name="Bechman K.B."/>
            <person name="Herman A."/>
            <person name="Abrahante J.E."/>
            <person name="Garbe J."/>
        </authorList>
    </citation>
    <scope>NUCLEOTIDE SEQUENCE</scope>
    <source>
        <strain evidence="4">Duluth1</strain>
        <tissue evidence="4">Whole animal</tissue>
    </source>
</reference>
<feature type="domain" description="EF-hand" evidence="3">
    <location>
        <begin position="116"/>
        <end position="146"/>
    </location>
</feature>
<reference evidence="4" key="1">
    <citation type="journal article" date="2019" name="bioRxiv">
        <title>The Genome of the Zebra Mussel, Dreissena polymorpha: A Resource for Invasive Species Research.</title>
        <authorList>
            <person name="McCartney M.A."/>
            <person name="Auch B."/>
            <person name="Kono T."/>
            <person name="Mallez S."/>
            <person name="Zhang Y."/>
            <person name="Obille A."/>
            <person name="Becker A."/>
            <person name="Abrahante J.E."/>
            <person name="Garbe J."/>
            <person name="Badalamenti J.P."/>
            <person name="Herman A."/>
            <person name="Mangelson H."/>
            <person name="Liachko I."/>
            <person name="Sullivan S."/>
            <person name="Sone E.D."/>
            <person name="Koren S."/>
            <person name="Silverstein K.A.T."/>
            <person name="Beckman K.B."/>
            <person name="Gohl D.M."/>
        </authorList>
    </citation>
    <scope>NUCLEOTIDE SEQUENCE</scope>
    <source>
        <strain evidence="4">Duluth1</strain>
        <tissue evidence="4">Whole animal</tissue>
    </source>
</reference>
<dbReference type="FunFam" id="1.10.238.10:FF:000178">
    <property type="entry name" value="Calmodulin-2 A"/>
    <property type="match status" value="1"/>
</dbReference>
<dbReference type="Pfam" id="PF13499">
    <property type="entry name" value="EF-hand_7"/>
    <property type="match status" value="1"/>
</dbReference>
<dbReference type="InterPro" id="IPR002048">
    <property type="entry name" value="EF_hand_dom"/>
</dbReference>
<evidence type="ECO:0000259" key="3">
    <source>
        <dbReference type="PROSITE" id="PS50222"/>
    </source>
</evidence>
<dbReference type="PROSITE" id="PS00018">
    <property type="entry name" value="EF_HAND_1"/>
    <property type="match status" value="3"/>
</dbReference>
<dbReference type="PANTHER" id="PTHR23048:SF59">
    <property type="entry name" value="EF-HAND SUPERFAMILY PROTEIN"/>
    <property type="match status" value="1"/>
</dbReference>
<dbReference type="CDD" id="cd00051">
    <property type="entry name" value="EFh"/>
    <property type="match status" value="1"/>
</dbReference>
<evidence type="ECO:0000256" key="2">
    <source>
        <dbReference type="ARBA" id="ARBA00022837"/>
    </source>
</evidence>